<evidence type="ECO:0000313" key="1">
    <source>
        <dbReference type="EMBL" id="CAF1691659.1"/>
    </source>
</evidence>
<name>A0A816HU35_ADIRI</name>
<organism evidence="1 2">
    <name type="scientific">Adineta ricciae</name>
    <name type="common">Rotifer</name>
    <dbReference type="NCBI Taxonomy" id="249248"/>
    <lineage>
        <taxon>Eukaryota</taxon>
        <taxon>Metazoa</taxon>
        <taxon>Spiralia</taxon>
        <taxon>Gnathifera</taxon>
        <taxon>Rotifera</taxon>
        <taxon>Eurotatoria</taxon>
        <taxon>Bdelloidea</taxon>
        <taxon>Adinetida</taxon>
        <taxon>Adinetidae</taxon>
        <taxon>Adineta</taxon>
    </lineage>
</organism>
<keyword evidence="2" id="KW-1185">Reference proteome</keyword>
<dbReference type="AlphaFoldDB" id="A0A816HU35"/>
<accession>A0A816HU35</accession>
<proteinExistence type="predicted"/>
<comment type="caution">
    <text evidence="1">The sequence shown here is derived from an EMBL/GenBank/DDBJ whole genome shotgun (WGS) entry which is preliminary data.</text>
</comment>
<evidence type="ECO:0000313" key="2">
    <source>
        <dbReference type="Proteomes" id="UP000663828"/>
    </source>
</evidence>
<dbReference type="EMBL" id="CAJNOR010021918">
    <property type="protein sequence ID" value="CAF1691659.1"/>
    <property type="molecule type" value="Genomic_DNA"/>
</dbReference>
<feature type="non-terminal residue" evidence="1">
    <location>
        <position position="62"/>
    </location>
</feature>
<dbReference type="Proteomes" id="UP000663828">
    <property type="component" value="Unassembled WGS sequence"/>
</dbReference>
<reference evidence="1" key="1">
    <citation type="submission" date="2021-02" db="EMBL/GenBank/DDBJ databases">
        <authorList>
            <person name="Nowell W R."/>
        </authorList>
    </citation>
    <scope>NUCLEOTIDE SEQUENCE</scope>
</reference>
<protein>
    <submittedName>
        <fullName evidence="1">Uncharacterized protein</fullName>
    </submittedName>
</protein>
<sequence length="62" mass="6873">MTLPPNLSLNDAADYFAKHDPLNNNPMNFAILKQFNCSHRSPPDSSVKLAPRSTNLNFSSIV</sequence>
<gene>
    <name evidence="1" type="ORF">XAT740_LOCUS64295</name>
</gene>